<feature type="transmembrane region" description="Helical" evidence="8">
    <location>
        <begin position="369"/>
        <end position="391"/>
    </location>
</feature>
<keyword evidence="7 8" id="KW-0472">Membrane</keyword>
<dbReference type="eggNOG" id="KOG1286">
    <property type="taxonomic scope" value="Eukaryota"/>
</dbReference>
<feature type="transmembrane region" description="Helical" evidence="8">
    <location>
        <begin position="479"/>
        <end position="504"/>
    </location>
</feature>
<feature type="transmembrane region" description="Helical" evidence="8">
    <location>
        <begin position="270"/>
        <end position="291"/>
    </location>
</feature>
<evidence type="ECO:0000259" key="9">
    <source>
        <dbReference type="Pfam" id="PF00324"/>
    </source>
</evidence>
<keyword evidence="5" id="KW-0029">Amino-acid transport</keyword>
<dbReference type="OMA" id="WNETINS"/>
<dbReference type="PANTHER" id="PTHR43341:SF13">
    <property type="entry name" value="HISTIDINE PERMEASE"/>
    <property type="match status" value="1"/>
</dbReference>
<comment type="similarity">
    <text evidence="2">Belongs to the amino acid-polyamine-organocation (APC) superfamily. YAT (TC 2.A.3.10) family.</text>
</comment>
<accession>G0V721</accession>
<dbReference type="GO" id="GO:0016020">
    <property type="term" value="C:membrane"/>
    <property type="evidence" value="ECO:0007669"/>
    <property type="project" value="UniProtKB-SubCell"/>
</dbReference>
<dbReference type="Proteomes" id="UP000001640">
    <property type="component" value="Chromosome 1"/>
</dbReference>
<dbReference type="PANTHER" id="PTHR43341">
    <property type="entry name" value="AMINO ACID PERMEASE"/>
    <property type="match status" value="1"/>
</dbReference>
<evidence type="ECO:0000256" key="3">
    <source>
        <dbReference type="ARBA" id="ARBA00022448"/>
    </source>
</evidence>
<evidence type="ECO:0000256" key="1">
    <source>
        <dbReference type="ARBA" id="ARBA00004141"/>
    </source>
</evidence>
<dbReference type="PIRSF" id="PIRSF006060">
    <property type="entry name" value="AA_transporter"/>
    <property type="match status" value="1"/>
</dbReference>
<feature type="transmembrane region" description="Helical" evidence="8">
    <location>
        <begin position="84"/>
        <end position="105"/>
    </location>
</feature>
<evidence type="ECO:0000256" key="4">
    <source>
        <dbReference type="ARBA" id="ARBA00022692"/>
    </source>
</evidence>
<dbReference type="Gene3D" id="1.20.1740.10">
    <property type="entry name" value="Amino acid/polyamine transporter I"/>
    <property type="match status" value="1"/>
</dbReference>
<dbReference type="InterPro" id="IPR004762">
    <property type="entry name" value="Amino_acid_permease_fungi"/>
</dbReference>
<feature type="transmembrane region" description="Helical" evidence="8">
    <location>
        <begin position="312"/>
        <end position="332"/>
    </location>
</feature>
<reference evidence="11" key="1">
    <citation type="journal article" date="2011" name="Proc. Natl. Acad. Sci. U.S.A.">
        <title>Evolutionary erosion of yeast sex chromosomes by mating-type switching accidents.</title>
        <authorList>
            <person name="Gordon J.L."/>
            <person name="Armisen D."/>
            <person name="Proux-Wera E."/>
            <person name="Oheigeartaigh S.S."/>
            <person name="Byrne K.P."/>
            <person name="Wolfe K.H."/>
        </authorList>
    </citation>
    <scope>NUCLEOTIDE SEQUENCE [LARGE SCALE GENOMIC DNA]</scope>
    <source>
        <strain evidence="11">ATCC 76901 / BCRC 22586 / CBS 4309 / NBRC 1992 / NRRL Y-12630</strain>
    </source>
</reference>
<feature type="transmembrane region" description="Helical" evidence="8">
    <location>
        <begin position="412"/>
        <end position="431"/>
    </location>
</feature>
<evidence type="ECO:0000256" key="2">
    <source>
        <dbReference type="ARBA" id="ARBA00006983"/>
    </source>
</evidence>
<dbReference type="GeneID" id="96900748"/>
<keyword evidence="6 8" id="KW-1133">Transmembrane helix</keyword>
<comment type="subcellular location">
    <subcellularLocation>
        <location evidence="1">Membrane</location>
        <topology evidence="1">Multi-pass membrane protein</topology>
    </subcellularLocation>
</comment>
<dbReference type="NCBIfam" id="TIGR00913">
    <property type="entry name" value="2A0310"/>
    <property type="match status" value="1"/>
</dbReference>
<feature type="transmembrane region" description="Helical" evidence="8">
    <location>
        <begin position="524"/>
        <end position="541"/>
    </location>
</feature>
<feature type="transmembrane region" description="Helical" evidence="8">
    <location>
        <begin position="437"/>
        <end position="458"/>
    </location>
</feature>
<dbReference type="RefSeq" id="XP_003673650.1">
    <property type="nucleotide sequence ID" value="XM_003673602.1"/>
</dbReference>
<dbReference type="Pfam" id="PF00324">
    <property type="entry name" value="AA_permease"/>
    <property type="match status" value="1"/>
</dbReference>
<keyword evidence="11" id="KW-1185">Reference proteome</keyword>
<dbReference type="EMBL" id="HE576752">
    <property type="protein sequence ID" value="CCC67269.1"/>
    <property type="molecule type" value="Genomic_DNA"/>
</dbReference>
<name>G0V721_NAUCA</name>
<dbReference type="HOGENOM" id="CLU_007946_12_0_1"/>
<feature type="transmembrane region" description="Helical" evidence="8">
    <location>
        <begin position="194"/>
        <end position="214"/>
    </location>
</feature>
<evidence type="ECO:0000256" key="8">
    <source>
        <dbReference type="SAM" id="Phobius"/>
    </source>
</evidence>
<feature type="transmembrane region" description="Helical" evidence="8">
    <location>
        <begin position="226"/>
        <end position="250"/>
    </location>
</feature>
<dbReference type="OrthoDB" id="3900342at2759"/>
<protein>
    <recommendedName>
        <fullName evidence="9">Amino acid permease/ SLC12A domain-containing protein</fullName>
    </recommendedName>
</protein>
<dbReference type="PROSITE" id="PS00218">
    <property type="entry name" value="AMINO_ACID_PERMEASE_1"/>
    <property type="match status" value="1"/>
</dbReference>
<sequence length="592" mass="64599">MLGSPLKREYWNEMITGSKSSEAGNIDANFALEEKDSTLSPLASLDSKVPHEKIQTTTDFASVISHEDDINNVNLNKNLSIRHLLTLAVGGSIGVGLFVNSGAALASGGPASLVIDWIIISTCLFTVINALGEMAAAFPVVGGFNVYITRFIDPSVGFAVNINYLAQWLVLLPLELVAASMTIKYWNETINSDAWVAIFYCVIALANMLEVKSFGETEFVLSMIKILAIIGFTILGIVLACGGGPHGGFIGGKYWNHPGSFVGHNSGTKFKGLCSVFVTAAFSYSGIEMTAVSAAESKDPRTTIPKAAKRTFWLITASYVTILTLIGCLVPYDDPRLLSGTSSVDAASSPLVIAIENDGIKGLPSLMNAIILISIISVANSAVYACSRCMVAMAHIGNVPRILNRVDTKGRPMNAIIFTLFFGLLSFVAASDRQADVFTWLSALSGLSTIFCWMAINLSHIRFRQSMAKQNRSLDELPFLSQTGVWGSWYGTIVLFLVLVASFWTSLFPLGGTSADAESFFEGYLSFPILLACYFGHKLYVRKREFMVGLADMDLDTGRRQVDLDVRREELRREREELAKQSFFKSFLHVWC</sequence>
<evidence type="ECO:0000256" key="5">
    <source>
        <dbReference type="ARBA" id="ARBA00022970"/>
    </source>
</evidence>
<dbReference type="InterPro" id="IPR050524">
    <property type="entry name" value="APC_YAT"/>
</dbReference>
<organism evidence="10 11">
    <name type="scientific">Naumovozyma castellii</name>
    <name type="common">Yeast</name>
    <name type="synonym">Saccharomyces castellii</name>
    <dbReference type="NCBI Taxonomy" id="27288"/>
    <lineage>
        <taxon>Eukaryota</taxon>
        <taxon>Fungi</taxon>
        <taxon>Dikarya</taxon>
        <taxon>Ascomycota</taxon>
        <taxon>Saccharomycotina</taxon>
        <taxon>Saccharomycetes</taxon>
        <taxon>Saccharomycetales</taxon>
        <taxon>Saccharomycetaceae</taxon>
        <taxon>Naumovozyma</taxon>
    </lineage>
</organism>
<dbReference type="InterPro" id="IPR004840">
    <property type="entry name" value="Amino_acid_permease_CS"/>
</dbReference>
<dbReference type="AlphaFoldDB" id="G0V721"/>
<gene>
    <name evidence="10" type="primary">NCAS0A07110</name>
    <name evidence="10" type="ordered locus">NCAS_0A07110</name>
</gene>
<evidence type="ECO:0000313" key="10">
    <source>
        <dbReference type="EMBL" id="CCC67269.1"/>
    </source>
</evidence>
<reference key="2">
    <citation type="submission" date="2011-08" db="EMBL/GenBank/DDBJ databases">
        <title>Genome sequence of Naumovozyma castellii.</title>
        <authorList>
            <person name="Gordon J.L."/>
            <person name="Armisen D."/>
            <person name="Proux-Wera E."/>
            <person name="OhEigeartaigh S.S."/>
            <person name="Byrne K.P."/>
            <person name="Wolfe K.H."/>
        </authorList>
    </citation>
    <scope>NUCLEOTIDE SEQUENCE</scope>
    <source>
        <strain>Type strain:CBS 4309</strain>
    </source>
</reference>
<dbReference type="InParanoid" id="G0V721"/>
<proteinExistence type="inferred from homology"/>
<keyword evidence="4 8" id="KW-0812">Transmembrane</keyword>
<dbReference type="KEGG" id="ncs:NCAS_0A07110"/>
<dbReference type="GO" id="GO:0015171">
    <property type="term" value="F:amino acid transmembrane transporter activity"/>
    <property type="evidence" value="ECO:0007669"/>
    <property type="project" value="UniProtKB-ARBA"/>
</dbReference>
<feature type="transmembrane region" description="Helical" evidence="8">
    <location>
        <begin position="117"/>
        <end position="144"/>
    </location>
</feature>
<dbReference type="InterPro" id="IPR004841">
    <property type="entry name" value="AA-permease/SLC12A_dom"/>
</dbReference>
<dbReference type="FunFam" id="1.20.1740.10:FF:000017">
    <property type="entry name" value="Amino acid permease"/>
    <property type="match status" value="1"/>
</dbReference>
<feature type="domain" description="Amino acid permease/ SLC12A" evidence="9">
    <location>
        <begin position="83"/>
        <end position="544"/>
    </location>
</feature>
<evidence type="ECO:0000256" key="7">
    <source>
        <dbReference type="ARBA" id="ARBA00023136"/>
    </source>
</evidence>
<evidence type="ECO:0000256" key="6">
    <source>
        <dbReference type="ARBA" id="ARBA00022989"/>
    </source>
</evidence>
<evidence type="ECO:0000313" key="11">
    <source>
        <dbReference type="Proteomes" id="UP000001640"/>
    </source>
</evidence>
<feature type="transmembrane region" description="Helical" evidence="8">
    <location>
        <begin position="156"/>
        <end position="174"/>
    </location>
</feature>
<keyword evidence="3" id="KW-0813">Transport</keyword>